<gene>
    <name evidence="5 6" type="primary">rlmH</name>
    <name evidence="6" type="ORF">HDIA_3993</name>
</gene>
<dbReference type="PANTHER" id="PTHR33603:SF1">
    <property type="entry name" value="RIBOSOMAL RNA LARGE SUBUNIT METHYLTRANSFERASE H"/>
    <property type="match status" value="1"/>
</dbReference>
<dbReference type="CDD" id="cd18081">
    <property type="entry name" value="RlmH-like"/>
    <property type="match status" value="1"/>
</dbReference>
<dbReference type="PIRSF" id="PIRSF004505">
    <property type="entry name" value="MT_bac"/>
    <property type="match status" value="1"/>
</dbReference>
<dbReference type="EMBL" id="LT960614">
    <property type="protein sequence ID" value="SON57534.1"/>
    <property type="molecule type" value="Genomic_DNA"/>
</dbReference>
<keyword evidence="3 5" id="KW-0949">S-adenosyl-L-methionine</keyword>
<evidence type="ECO:0000313" key="6">
    <source>
        <dbReference type="EMBL" id="SON57534.1"/>
    </source>
</evidence>
<sequence>MRVTIHAVGRLKAGPERELVARYLDRADKAGRAVGLSPVGVRELTESRASSAAARKAEEAEALLAGVQGKSLLVVLDERGETPTSDKFCTLLSEARDGGRAGVDIFIGGADGHGDALLQRAERTIALGHMTWPHQIVRILIAEQIYRSVTMLSGHPYHRA</sequence>
<comment type="catalytic activity">
    <reaction evidence="5">
        <text>pseudouridine(1915) in 23S rRNA + S-adenosyl-L-methionine = N(3)-methylpseudouridine(1915) in 23S rRNA + S-adenosyl-L-homocysteine + H(+)</text>
        <dbReference type="Rhea" id="RHEA:42752"/>
        <dbReference type="Rhea" id="RHEA-COMP:10221"/>
        <dbReference type="Rhea" id="RHEA-COMP:10222"/>
        <dbReference type="ChEBI" id="CHEBI:15378"/>
        <dbReference type="ChEBI" id="CHEBI:57856"/>
        <dbReference type="ChEBI" id="CHEBI:59789"/>
        <dbReference type="ChEBI" id="CHEBI:65314"/>
        <dbReference type="ChEBI" id="CHEBI:74486"/>
        <dbReference type="EC" id="2.1.1.177"/>
    </reaction>
</comment>
<dbReference type="SUPFAM" id="SSF75217">
    <property type="entry name" value="alpha/beta knot"/>
    <property type="match status" value="1"/>
</dbReference>
<dbReference type="EC" id="2.1.1.177" evidence="5"/>
<dbReference type="RefSeq" id="WP_099557773.1">
    <property type="nucleotide sequence ID" value="NZ_LT960614.1"/>
</dbReference>
<dbReference type="Gene3D" id="3.40.1280.10">
    <property type="match status" value="1"/>
</dbReference>
<name>A0A2C9DB36_9HYPH</name>
<dbReference type="GO" id="GO:0070038">
    <property type="term" value="F:rRNA (pseudouridine-N3-)-methyltransferase activity"/>
    <property type="evidence" value="ECO:0007669"/>
    <property type="project" value="UniProtKB-UniRule"/>
</dbReference>
<proteinExistence type="inferred from homology"/>
<dbReference type="NCBIfam" id="NF000989">
    <property type="entry name" value="PRK00103.2-3"/>
    <property type="match status" value="1"/>
</dbReference>
<reference evidence="7" key="1">
    <citation type="submission" date="2017-09" db="EMBL/GenBank/DDBJ databases">
        <title>Genome sequence of Nannocystis excedens DSM 71.</title>
        <authorList>
            <person name="Blom J."/>
        </authorList>
    </citation>
    <scope>NUCLEOTIDE SEQUENCE [LARGE SCALE GENOMIC DNA]</scope>
    <source>
        <strain evidence="7">type strain: E19</strain>
    </source>
</reference>
<protein>
    <recommendedName>
        <fullName evidence="5">Ribosomal RNA large subunit methyltransferase H</fullName>
        <ecNumber evidence="5">2.1.1.177</ecNumber>
    </recommendedName>
    <alternativeName>
        <fullName evidence="5">23S rRNA (pseudouridine1915-N3)-methyltransferase</fullName>
    </alternativeName>
    <alternativeName>
        <fullName evidence="5">23S rRNA m3Psi1915 methyltransferase</fullName>
    </alternativeName>
    <alternativeName>
        <fullName evidence="5">rRNA (pseudouridine-N3-)-methyltransferase RlmH</fullName>
    </alternativeName>
</protein>
<keyword evidence="5" id="KW-0963">Cytoplasm</keyword>
<dbReference type="Proteomes" id="UP000223606">
    <property type="component" value="Chromosome 1"/>
</dbReference>
<evidence type="ECO:0000256" key="5">
    <source>
        <dbReference type="HAMAP-Rule" id="MF_00658"/>
    </source>
</evidence>
<keyword evidence="1 5" id="KW-0489">Methyltransferase</keyword>
<feature type="binding site" evidence="5">
    <location>
        <begin position="127"/>
        <end position="132"/>
    </location>
    <ligand>
        <name>S-adenosyl-L-methionine</name>
        <dbReference type="ChEBI" id="CHEBI:59789"/>
    </ligand>
</feature>
<evidence type="ECO:0000313" key="7">
    <source>
        <dbReference type="Proteomes" id="UP000223606"/>
    </source>
</evidence>
<dbReference type="InterPro" id="IPR029026">
    <property type="entry name" value="tRNA_m1G_MTases_N"/>
</dbReference>
<dbReference type="PANTHER" id="PTHR33603">
    <property type="entry name" value="METHYLTRANSFERASE"/>
    <property type="match status" value="1"/>
</dbReference>
<comment type="similarity">
    <text evidence="4 5">Belongs to the RNA methyltransferase RlmH family.</text>
</comment>
<comment type="subunit">
    <text evidence="5">Homodimer.</text>
</comment>
<evidence type="ECO:0000256" key="2">
    <source>
        <dbReference type="ARBA" id="ARBA00022679"/>
    </source>
</evidence>
<feature type="binding site" evidence="5">
    <location>
        <position position="76"/>
    </location>
    <ligand>
        <name>S-adenosyl-L-methionine</name>
        <dbReference type="ChEBI" id="CHEBI:59789"/>
    </ligand>
</feature>
<organism evidence="6 7">
    <name type="scientific">Hartmannibacter diazotrophicus</name>
    <dbReference type="NCBI Taxonomy" id="1482074"/>
    <lineage>
        <taxon>Bacteria</taxon>
        <taxon>Pseudomonadati</taxon>
        <taxon>Pseudomonadota</taxon>
        <taxon>Alphaproteobacteria</taxon>
        <taxon>Hyphomicrobiales</taxon>
        <taxon>Pleomorphomonadaceae</taxon>
        <taxon>Hartmannibacter</taxon>
    </lineage>
</organism>
<dbReference type="GO" id="GO:0005737">
    <property type="term" value="C:cytoplasm"/>
    <property type="evidence" value="ECO:0007669"/>
    <property type="project" value="UniProtKB-SubCell"/>
</dbReference>
<dbReference type="AlphaFoldDB" id="A0A2C9DB36"/>
<dbReference type="HAMAP" id="MF_00658">
    <property type="entry name" value="23SrRNA_methyltr_H"/>
    <property type="match status" value="1"/>
</dbReference>
<feature type="binding site" evidence="5">
    <location>
        <position position="108"/>
    </location>
    <ligand>
        <name>S-adenosyl-L-methionine</name>
        <dbReference type="ChEBI" id="CHEBI:59789"/>
    </ligand>
</feature>
<keyword evidence="2 5" id="KW-0808">Transferase</keyword>
<dbReference type="KEGG" id="hdi:HDIA_3993"/>
<comment type="function">
    <text evidence="5">Specifically methylates the pseudouridine at position 1915 (m3Psi1915) in 23S rRNA.</text>
</comment>
<evidence type="ECO:0000256" key="4">
    <source>
        <dbReference type="ARBA" id="ARBA00038303"/>
    </source>
</evidence>
<evidence type="ECO:0000256" key="3">
    <source>
        <dbReference type="ARBA" id="ARBA00022691"/>
    </source>
</evidence>
<accession>A0A2C9DB36</accession>
<comment type="subcellular location">
    <subcellularLocation>
        <location evidence="5">Cytoplasm</location>
    </subcellularLocation>
</comment>
<dbReference type="OrthoDB" id="9806643at2"/>
<dbReference type="InterPro" id="IPR003742">
    <property type="entry name" value="RlmH-like"/>
</dbReference>
<evidence type="ECO:0000256" key="1">
    <source>
        <dbReference type="ARBA" id="ARBA00022603"/>
    </source>
</evidence>
<dbReference type="Pfam" id="PF02590">
    <property type="entry name" value="SPOUT_MTase"/>
    <property type="match status" value="1"/>
</dbReference>
<dbReference type="InterPro" id="IPR029028">
    <property type="entry name" value="Alpha/beta_knot_MTases"/>
</dbReference>
<keyword evidence="7" id="KW-1185">Reference proteome</keyword>
<keyword evidence="5" id="KW-0698">rRNA processing</keyword>